<comment type="caution">
    <text evidence="3">The sequence shown here is derived from an EMBL/GenBank/DDBJ whole genome shotgun (WGS) entry which is preliminary data.</text>
</comment>
<sequence>MSTPPPNPYSGAPVPPGPHPGAPAGQNPYGQPPAGANPYGQQPAPGGYPGQGGYPAPGQGHPAPGYPQQPQHPQYAAPYPHPHAQAPGCRQCGAPETANFAVRAHVGVLILMRFHTLNGPFCRQCGRSLIRTMTTKTLCQGWWSPISLVIFTPFTLLWNLFAAMKYAKLPHPTPAPGRQPLEEGPPVHARPLAYVAIIPLLWATWVAVNIFLDVSGRR</sequence>
<evidence type="ECO:0000313" key="4">
    <source>
        <dbReference type="Proteomes" id="UP001223390"/>
    </source>
</evidence>
<dbReference type="Proteomes" id="UP001223390">
    <property type="component" value="Unassembled WGS sequence"/>
</dbReference>
<accession>A0ABT7GSI5</accession>
<feature type="region of interest" description="Disordered" evidence="1">
    <location>
        <begin position="1"/>
        <end position="88"/>
    </location>
</feature>
<feature type="transmembrane region" description="Helical" evidence="2">
    <location>
        <begin position="192"/>
        <end position="212"/>
    </location>
</feature>
<evidence type="ECO:0000313" key="3">
    <source>
        <dbReference type="EMBL" id="MDK9496533.1"/>
    </source>
</evidence>
<dbReference type="EMBL" id="JASITI010000013">
    <property type="protein sequence ID" value="MDK9496533.1"/>
    <property type="molecule type" value="Genomic_DNA"/>
</dbReference>
<evidence type="ECO:0000256" key="1">
    <source>
        <dbReference type="SAM" id="MobiDB-lite"/>
    </source>
</evidence>
<feature type="transmembrane region" description="Helical" evidence="2">
    <location>
        <begin position="141"/>
        <end position="161"/>
    </location>
</feature>
<feature type="compositionally biased region" description="Pro residues" evidence="1">
    <location>
        <begin position="1"/>
        <end position="21"/>
    </location>
</feature>
<proteinExistence type="predicted"/>
<organism evidence="3 4">
    <name type="scientific">Streptomyces katrae</name>
    <dbReference type="NCBI Taxonomy" id="68223"/>
    <lineage>
        <taxon>Bacteria</taxon>
        <taxon>Bacillati</taxon>
        <taxon>Actinomycetota</taxon>
        <taxon>Actinomycetes</taxon>
        <taxon>Kitasatosporales</taxon>
        <taxon>Streptomycetaceae</taxon>
        <taxon>Streptomyces</taxon>
    </lineage>
</organism>
<keyword evidence="2" id="KW-0812">Transmembrane</keyword>
<keyword evidence="2" id="KW-1133">Transmembrane helix</keyword>
<keyword evidence="2" id="KW-0472">Membrane</keyword>
<gene>
    <name evidence="3" type="ORF">QEZ40_001115</name>
</gene>
<feature type="compositionally biased region" description="Low complexity" evidence="1">
    <location>
        <begin position="22"/>
        <end position="45"/>
    </location>
</feature>
<evidence type="ECO:0000256" key="2">
    <source>
        <dbReference type="SAM" id="Phobius"/>
    </source>
</evidence>
<name>A0ABT7GSI5_9ACTN</name>
<evidence type="ECO:0008006" key="5">
    <source>
        <dbReference type="Google" id="ProtNLM"/>
    </source>
</evidence>
<feature type="compositionally biased region" description="Low complexity" evidence="1">
    <location>
        <begin position="56"/>
        <end position="88"/>
    </location>
</feature>
<dbReference type="RefSeq" id="WP_285342091.1">
    <property type="nucleotide sequence ID" value="NZ_JASITI010000013.1"/>
</dbReference>
<keyword evidence="4" id="KW-1185">Reference proteome</keyword>
<protein>
    <recommendedName>
        <fullName evidence="5">LITAF domain-containing protein</fullName>
    </recommendedName>
</protein>
<reference evidence="3 4" key="1">
    <citation type="submission" date="2023-05" db="EMBL/GenBank/DDBJ databases">
        <title>Sequencing and Assembly of Streptomyces sp. NP73.</title>
        <authorList>
            <person name="Konwar A.N."/>
            <person name="Saikia K."/>
            <person name="Thakur D."/>
        </authorList>
    </citation>
    <scope>NUCLEOTIDE SEQUENCE [LARGE SCALE GENOMIC DNA]</scope>
    <source>
        <strain evidence="3 4">NP73</strain>
    </source>
</reference>